<dbReference type="EC" id="2.4.2.17" evidence="6 16"/>
<evidence type="ECO:0000256" key="2">
    <source>
        <dbReference type="ARBA" id="ARBA00004496"/>
    </source>
</evidence>
<comment type="subunit">
    <text evidence="5 16">Heteromultimer composed of HisG and HisZ subunits.</text>
</comment>
<dbReference type="SUPFAM" id="SSF53850">
    <property type="entry name" value="Periplasmic binding protein-like II"/>
    <property type="match status" value="1"/>
</dbReference>
<feature type="domain" description="ATP phosphoribosyltransferase catalytic" evidence="17">
    <location>
        <begin position="53"/>
        <end position="203"/>
    </location>
</feature>
<evidence type="ECO:0000256" key="11">
    <source>
        <dbReference type="ARBA" id="ARBA00022679"/>
    </source>
</evidence>
<dbReference type="Proteomes" id="UP000244089">
    <property type="component" value="Unassembled WGS sequence"/>
</dbReference>
<evidence type="ECO:0000313" key="20">
    <source>
        <dbReference type="Proteomes" id="UP000244089"/>
    </source>
</evidence>
<keyword evidence="10 16" id="KW-0328">Glycosyltransferase</keyword>
<dbReference type="OrthoDB" id="9801867at2"/>
<evidence type="ECO:0000256" key="6">
    <source>
        <dbReference type="ARBA" id="ARBA00011946"/>
    </source>
</evidence>
<evidence type="ECO:0000256" key="7">
    <source>
        <dbReference type="ARBA" id="ARBA00020998"/>
    </source>
</evidence>
<evidence type="ECO:0000256" key="10">
    <source>
        <dbReference type="ARBA" id="ARBA00022676"/>
    </source>
</evidence>
<keyword evidence="13 16" id="KW-0067">ATP-binding</keyword>
<evidence type="ECO:0000256" key="9">
    <source>
        <dbReference type="ARBA" id="ARBA00022605"/>
    </source>
</evidence>
<evidence type="ECO:0000256" key="5">
    <source>
        <dbReference type="ARBA" id="ARBA00011496"/>
    </source>
</evidence>
<keyword evidence="8 16" id="KW-0963">Cytoplasm</keyword>
<dbReference type="Gene3D" id="3.40.190.10">
    <property type="entry name" value="Periplasmic binding protein-like II"/>
    <property type="match status" value="2"/>
</dbReference>
<evidence type="ECO:0000256" key="13">
    <source>
        <dbReference type="ARBA" id="ARBA00022840"/>
    </source>
</evidence>
<dbReference type="RefSeq" id="WP_108142470.1">
    <property type="nucleotide sequence ID" value="NZ_QAXS01000045.1"/>
</dbReference>
<comment type="subcellular location">
    <subcellularLocation>
        <location evidence="2 16">Cytoplasm</location>
    </subcellularLocation>
</comment>
<evidence type="ECO:0000256" key="1">
    <source>
        <dbReference type="ARBA" id="ARBA00000915"/>
    </source>
</evidence>
<dbReference type="UniPathway" id="UPA00031">
    <property type="reaction ID" value="UER00006"/>
</dbReference>
<reference evidence="18 20" key="1">
    <citation type="submission" date="2018-04" db="EMBL/GenBank/DDBJ databases">
        <title>Subsurface microbial communities from deep shales in Ohio and West Virginia, USA.</title>
        <authorList>
            <person name="Wrighton K."/>
        </authorList>
    </citation>
    <scope>NUCLEOTIDE SEQUENCE [LARGE SCALE GENOMIC DNA]</scope>
    <source>
        <strain evidence="19 21">MSL 7</strain>
        <strain evidence="18 20">WC1</strain>
    </source>
</reference>
<evidence type="ECO:0000256" key="16">
    <source>
        <dbReference type="HAMAP-Rule" id="MF_01018"/>
    </source>
</evidence>
<dbReference type="GO" id="GO:0005524">
    <property type="term" value="F:ATP binding"/>
    <property type="evidence" value="ECO:0007669"/>
    <property type="project" value="UniProtKB-KW"/>
</dbReference>
<evidence type="ECO:0000259" key="17">
    <source>
        <dbReference type="Pfam" id="PF01634"/>
    </source>
</evidence>
<comment type="function">
    <text evidence="15 16">Catalyzes the condensation of ATP and 5-phosphoribose 1-diphosphate to form N'-(5'-phosphoribosyl)-ATP (PR-ATP). Has a crucial role in the pathway because the rate of histidine biosynthesis seems to be controlled primarily by regulation of HisG enzymatic activity.</text>
</comment>
<evidence type="ECO:0000256" key="8">
    <source>
        <dbReference type="ARBA" id="ARBA00022490"/>
    </source>
</evidence>
<dbReference type="FunFam" id="3.40.190.10:FF:000011">
    <property type="entry name" value="ATP phosphoribosyltransferase"/>
    <property type="match status" value="1"/>
</dbReference>
<dbReference type="GO" id="GO:0000105">
    <property type="term" value="P:L-histidine biosynthetic process"/>
    <property type="evidence" value="ECO:0007669"/>
    <property type="project" value="UniProtKB-UniRule"/>
</dbReference>
<evidence type="ECO:0000256" key="4">
    <source>
        <dbReference type="ARBA" id="ARBA00009489"/>
    </source>
</evidence>
<dbReference type="GO" id="GO:0005737">
    <property type="term" value="C:cytoplasm"/>
    <property type="evidence" value="ECO:0007669"/>
    <property type="project" value="UniProtKB-SubCell"/>
</dbReference>
<evidence type="ECO:0000313" key="21">
    <source>
        <dbReference type="Proteomes" id="UP000295176"/>
    </source>
</evidence>
<evidence type="ECO:0000256" key="15">
    <source>
        <dbReference type="ARBA" id="ARBA00024861"/>
    </source>
</evidence>
<comment type="catalytic activity">
    <reaction evidence="1 16">
        <text>1-(5-phospho-beta-D-ribosyl)-ATP + diphosphate = 5-phospho-alpha-D-ribose 1-diphosphate + ATP</text>
        <dbReference type="Rhea" id="RHEA:18473"/>
        <dbReference type="ChEBI" id="CHEBI:30616"/>
        <dbReference type="ChEBI" id="CHEBI:33019"/>
        <dbReference type="ChEBI" id="CHEBI:58017"/>
        <dbReference type="ChEBI" id="CHEBI:73183"/>
        <dbReference type="EC" id="2.4.2.17"/>
    </reaction>
</comment>
<dbReference type="InterPro" id="IPR024893">
    <property type="entry name" value="ATP_PRibTrfase_HisG_short"/>
</dbReference>
<proteinExistence type="inferred from homology"/>
<organism evidence="18 20">
    <name type="scientific">Halanaerobium saccharolyticum</name>
    <dbReference type="NCBI Taxonomy" id="43595"/>
    <lineage>
        <taxon>Bacteria</taxon>
        <taxon>Bacillati</taxon>
        <taxon>Bacillota</taxon>
        <taxon>Clostridia</taxon>
        <taxon>Halanaerobiales</taxon>
        <taxon>Halanaerobiaceae</taxon>
        <taxon>Halanaerobium</taxon>
    </lineage>
</organism>
<dbReference type="Proteomes" id="UP000295176">
    <property type="component" value="Unassembled WGS sequence"/>
</dbReference>
<keyword evidence="9 16" id="KW-0028">Amino-acid biosynthesis</keyword>
<accession>A0A2T5RFW0</accession>
<dbReference type="GO" id="GO:0003879">
    <property type="term" value="F:ATP phosphoribosyltransferase activity"/>
    <property type="evidence" value="ECO:0007669"/>
    <property type="project" value="UniProtKB-UniRule"/>
</dbReference>
<sequence>MDNLCIAMAKGRLAKEAVKLFRQAGYDLPENMLKSRKLIFEIESEKFEIILVKPADVPIYVEYGTADLGIVGKDTLLEENRDLYEVLDLEYGVCEFALAGLPDRKDTLLERKVATKYPDFTRRYFRSKGEPVEIIKLNGSIELAPLTGLADTILDIVETGRTLKENGLVVYESIRDLSARLVVNKVSMKTRQDEISKIIEALDQVVNGDDSDEA</sequence>
<keyword evidence="12 16" id="KW-0547">Nucleotide-binding</keyword>
<dbReference type="CDD" id="cd13595">
    <property type="entry name" value="PBP2_HisGs"/>
    <property type="match status" value="1"/>
</dbReference>
<evidence type="ECO:0000256" key="3">
    <source>
        <dbReference type="ARBA" id="ARBA00004667"/>
    </source>
</evidence>
<dbReference type="Pfam" id="PF01634">
    <property type="entry name" value="HisG"/>
    <property type="match status" value="1"/>
</dbReference>
<dbReference type="EMBL" id="SNXX01000038">
    <property type="protein sequence ID" value="TDP87834.1"/>
    <property type="molecule type" value="Genomic_DNA"/>
</dbReference>
<evidence type="ECO:0000256" key="12">
    <source>
        <dbReference type="ARBA" id="ARBA00022741"/>
    </source>
</evidence>
<protein>
    <recommendedName>
        <fullName evidence="7 16">ATP phosphoribosyltransferase</fullName>
        <shortName evidence="16">ATP-PRT</shortName>
        <shortName evidence="16">ATP-PRTase</shortName>
        <ecNumber evidence="6 16">2.4.2.17</ecNumber>
    </recommendedName>
</protein>
<dbReference type="PROSITE" id="PS01316">
    <property type="entry name" value="ATP_P_PHORIBOSYLTR"/>
    <property type="match status" value="1"/>
</dbReference>
<dbReference type="PANTHER" id="PTHR21403">
    <property type="entry name" value="ATP PHOSPHORIBOSYLTRANSFERASE ATP-PRTASE"/>
    <property type="match status" value="1"/>
</dbReference>
<evidence type="ECO:0000313" key="18">
    <source>
        <dbReference type="EMBL" id="PTV93268.1"/>
    </source>
</evidence>
<comment type="pathway">
    <text evidence="3 16">Amino-acid biosynthesis; L-histidine biosynthesis; L-histidine from 5-phospho-alpha-D-ribose 1-diphosphate: step 1/9.</text>
</comment>
<name>A0A2T5RFW0_9FIRM</name>
<gene>
    <name evidence="16" type="primary">hisG</name>
    <name evidence="19" type="ORF">C7957_13814</name>
    <name evidence="18" type="ORF">C8C76_14513</name>
</gene>
<evidence type="ECO:0000313" key="19">
    <source>
        <dbReference type="EMBL" id="TDP87834.1"/>
    </source>
</evidence>
<comment type="caution">
    <text evidence="18">The sequence shown here is derived from an EMBL/GenBank/DDBJ whole genome shotgun (WGS) entry which is preliminary data.</text>
</comment>
<comment type="domain">
    <text evidence="16">Lacks the C-terminal regulatory region which is replaced by HisZ.</text>
</comment>
<comment type="similarity">
    <text evidence="4 16">Belongs to the ATP phosphoribosyltransferase family. Short subfamily.</text>
</comment>
<dbReference type="EMBL" id="QAXS01000045">
    <property type="protein sequence ID" value="PTV93268.1"/>
    <property type="molecule type" value="Genomic_DNA"/>
</dbReference>
<keyword evidence="14 16" id="KW-0368">Histidine biosynthesis</keyword>
<dbReference type="HAMAP" id="MF_01018">
    <property type="entry name" value="HisG_Short"/>
    <property type="match status" value="1"/>
</dbReference>
<dbReference type="NCBIfam" id="TIGR00070">
    <property type="entry name" value="hisG"/>
    <property type="match status" value="1"/>
</dbReference>
<dbReference type="AlphaFoldDB" id="A0A2T5RFW0"/>
<evidence type="ECO:0000256" key="14">
    <source>
        <dbReference type="ARBA" id="ARBA00023102"/>
    </source>
</evidence>
<dbReference type="InterPro" id="IPR013820">
    <property type="entry name" value="ATP_PRibTrfase_cat"/>
</dbReference>
<keyword evidence="11 16" id="KW-0808">Transferase</keyword>
<dbReference type="InterPro" id="IPR018198">
    <property type="entry name" value="ATP_PRibTrfase_CS"/>
</dbReference>
<dbReference type="FunFam" id="3.40.190.10:FF:000008">
    <property type="entry name" value="ATP phosphoribosyltransferase"/>
    <property type="match status" value="1"/>
</dbReference>
<dbReference type="PANTHER" id="PTHR21403:SF8">
    <property type="entry name" value="ATP PHOSPHORIBOSYLTRANSFERASE"/>
    <property type="match status" value="1"/>
</dbReference>
<dbReference type="InterPro" id="IPR001348">
    <property type="entry name" value="ATP_PRibTrfase_HisG"/>
</dbReference>